<accession>A0A7C3LTN9</accession>
<reference evidence="1" key="1">
    <citation type="journal article" date="2020" name="mSystems">
        <title>Genome- and Community-Level Interaction Insights into Carbon Utilization and Element Cycling Functions of Hydrothermarchaeota in Hydrothermal Sediment.</title>
        <authorList>
            <person name="Zhou Z."/>
            <person name="Liu Y."/>
            <person name="Xu W."/>
            <person name="Pan J."/>
            <person name="Luo Z.H."/>
            <person name="Li M."/>
        </authorList>
    </citation>
    <scope>NUCLEOTIDE SEQUENCE [LARGE SCALE GENOMIC DNA]</scope>
    <source>
        <strain evidence="1">SpSt-902</strain>
    </source>
</reference>
<dbReference type="EMBL" id="DTMM01000036">
    <property type="protein sequence ID" value="HFT92701.1"/>
    <property type="molecule type" value="Genomic_DNA"/>
</dbReference>
<proteinExistence type="predicted"/>
<organism evidence="1">
    <name type="scientific">Leptospirillum ferriphilum</name>
    <dbReference type="NCBI Taxonomy" id="178606"/>
    <lineage>
        <taxon>Bacteria</taxon>
        <taxon>Pseudomonadati</taxon>
        <taxon>Nitrospirota</taxon>
        <taxon>Nitrospiria</taxon>
        <taxon>Nitrospirales</taxon>
        <taxon>Nitrospiraceae</taxon>
        <taxon>Leptospirillum</taxon>
    </lineage>
</organism>
<name>A0A7C3LTN9_9BACT</name>
<dbReference type="AlphaFoldDB" id="A0A7C3LTN9"/>
<comment type="caution">
    <text evidence="1">The sequence shown here is derived from an EMBL/GenBank/DDBJ whole genome shotgun (WGS) entry which is preliminary data.</text>
</comment>
<protein>
    <submittedName>
        <fullName evidence="1">Uncharacterized protein</fullName>
    </submittedName>
</protein>
<gene>
    <name evidence="1" type="ORF">ENX03_01930</name>
</gene>
<evidence type="ECO:0000313" key="1">
    <source>
        <dbReference type="EMBL" id="HFT92701.1"/>
    </source>
</evidence>
<sequence>MTTPRDVTSPLESIIERWKSVTRQTPIVRKDLPGASAEWCFSPRKEDEKTLLGLVEEWDRLEDAILPELAGILPLKQAEFREIMRIIRHKLDLNGRNRHFVGYSGKNDPDGETGRAHFLASMERTAQHFMKLSLSIDTFKPPGGTGKTSP</sequence>